<dbReference type="RefSeq" id="WP_307151574.1">
    <property type="nucleotide sequence ID" value="NZ_JAUSTU010000020.1"/>
</dbReference>
<comment type="caution">
    <text evidence="2">The sequence shown here is derived from an EMBL/GenBank/DDBJ whole genome shotgun (WGS) entry which is preliminary data.</text>
</comment>
<organism evidence="2 3">
    <name type="scientific">Anoxybacillus andreesenii</name>
    <dbReference type="NCBI Taxonomy" id="1325932"/>
    <lineage>
        <taxon>Bacteria</taxon>
        <taxon>Bacillati</taxon>
        <taxon>Bacillota</taxon>
        <taxon>Bacilli</taxon>
        <taxon>Bacillales</taxon>
        <taxon>Anoxybacillaceae</taxon>
        <taxon>Anoxybacillus</taxon>
    </lineage>
</organism>
<keyword evidence="2" id="KW-0282">Flagellum</keyword>
<sequence length="126" mass="14843">MKINGLASSTGSVESTQSKQMLKVEARALIEKHQEEQQNARTKTDEEKKKELTKDDIEHIVNGMNEFLKPHYTSLNFKMHEDLDRYYVEVIDQDTKKVIREIPERELLDMYAKMTHFLGLFIDKKL</sequence>
<dbReference type="Proteomes" id="UP001231362">
    <property type="component" value="Unassembled WGS sequence"/>
</dbReference>
<dbReference type="Pfam" id="PF03646">
    <property type="entry name" value="FlaG"/>
    <property type="match status" value="1"/>
</dbReference>
<keyword evidence="2" id="KW-0966">Cell projection</keyword>
<reference evidence="2 3" key="1">
    <citation type="submission" date="2023-07" db="EMBL/GenBank/DDBJ databases">
        <title>Genomic Encyclopedia of Type Strains, Phase IV (KMG-IV): sequencing the most valuable type-strain genomes for metagenomic binning, comparative biology and taxonomic classification.</title>
        <authorList>
            <person name="Goeker M."/>
        </authorList>
    </citation>
    <scope>NUCLEOTIDE SEQUENCE [LARGE SCALE GENOMIC DNA]</scope>
    <source>
        <strain evidence="2 3">DSM 23948</strain>
    </source>
</reference>
<dbReference type="Gene3D" id="3.30.160.170">
    <property type="entry name" value="FlaG-like"/>
    <property type="match status" value="1"/>
</dbReference>
<dbReference type="InterPro" id="IPR005186">
    <property type="entry name" value="FlaG"/>
</dbReference>
<dbReference type="PANTHER" id="PTHR37166">
    <property type="entry name" value="PROTEIN FLAG"/>
    <property type="match status" value="1"/>
</dbReference>
<evidence type="ECO:0000313" key="2">
    <source>
        <dbReference type="EMBL" id="MDQ0157101.1"/>
    </source>
</evidence>
<protein>
    <submittedName>
        <fullName evidence="2">Flagellar protein FlaG</fullName>
    </submittedName>
</protein>
<evidence type="ECO:0000313" key="3">
    <source>
        <dbReference type="Proteomes" id="UP001231362"/>
    </source>
</evidence>
<dbReference type="EMBL" id="JAUSTU010000020">
    <property type="protein sequence ID" value="MDQ0157101.1"/>
    <property type="molecule type" value="Genomic_DNA"/>
</dbReference>
<evidence type="ECO:0000256" key="1">
    <source>
        <dbReference type="SAM" id="MobiDB-lite"/>
    </source>
</evidence>
<gene>
    <name evidence="2" type="ORF">J2S07_003429</name>
</gene>
<dbReference type="SUPFAM" id="SSF160214">
    <property type="entry name" value="FlaG-like"/>
    <property type="match status" value="1"/>
</dbReference>
<dbReference type="PANTHER" id="PTHR37166:SF1">
    <property type="entry name" value="PROTEIN FLAG"/>
    <property type="match status" value="1"/>
</dbReference>
<name>A0ABT9V825_9BACL</name>
<accession>A0ABT9V825</accession>
<keyword evidence="2" id="KW-0969">Cilium</keyword>
<dbReference type="InterPro" id="IPR035924">
    <property type="entry name" value="FlaG-like_sf"/>
</dbReference>
<dbReference type="NCBIfam" id="NF005834">
    <property type="entry name" value="PRK07738.1"/>
    <property type="match status" value="1"/>
</dbReference>
<feature type="region of interest" description="Disordered" evidence="1">
    <location>
        <begin position="1"/>
        <end position="20"/>
    </location>
</feature>
<keyword evidence="3" id="KW-1185">Reference proteome</keyword>
<proteinExistence type="predicted"/>